<comment type="caution">
    <text evidence="1">The sequence shown here is derived from an EMBL/GenBank/DDBJ whole genome shotgun (WGS) entry which is preliminary data.</text>
</comment>
<evidence type="ECO:0000313" key="2">
    <source>
        <dbReference type="Proteomes" id="UP001205560"/>
    </source>
</evidence>
<keyword evidence="2" id="KW-1185">Reference proteome</keyword>
<sequence length="47" mass="5533">MHRTVLSLLFAAILFRDLDVALRWYTKAAQQGNVFAKDHLRLMFTPR</sequence>
<name>A0ABT2A4Q0_9BURK</name>
<gene>
    <name evidence="1" type="ORF">NX782_08125</name>
</gene>
<organism evidence="1 2">
    <name type="scientific">Massilia norwichensis</name>
    <dbReference type="NCBI Taxonomy" id="1442366"/>
    <lineage>
        <taxon>Bacteria</taxon>
        <taxon>Pseudomonadati</taxon>
        <taxon>Pseudomonadota</taxon>
        <taxon>Betaproteobacteria</taxon>
        <taxon>Burkholderiales</taxon>
        <taxon>Oxalobacteraceae</taxon>
        <taxon>Telluria group</taxon>
        <taxon>Massilia</taxon>
    </lineage>
</organism>
<dbReference type="Proteomes" id="UP001205560">
    <property type="component" value="Unassembled WGS sequence"/>
</dbReference>
<accession>A0ABT2A4Q0</accession>
<reference evidence="1 2" key="1">
    <citation type="submission" date="2022-08" db="EMBL/GenBank/DDBJ databases">
        <title>Reclassification of Massilia species as members of the genera Telluria, Duganella, Pseudoduganella, Mokoshia gen. nov. and Zemynaea gen. nov. using orthogonal and non-orthogonal genome-based approaches.</title>
        <authorList>
            <person name="Bowman J.P."/>
        </authorList>
    </citation>
    <scope>NUCLEOTIDE SEQUENCE [LARGE SCALE GENOMIC DNA]</scope>
    <source>
        <strain evidence="1 2">LMG 28164</strain>
    </source>
</reference>
<dbReference type="SUPFAM" id="SSF81901">
    <property type="entry name" value="HCP-like"/>
    <property type="match status" value="1"/>
</dbReference>
<evidence type="ECO:0008006" key="3">
    <source>
        <dbReference type="Google" id="ProtNLM"/>
    </source>
</evidence>
<dbReference type="RefSeq" id="WP_258844940.1">
    <property type="nucleotide sequence ID" value="NZ_JANUGX010000007.1"/>
</dbReference>
<protein>
    <recommendedName>
        <fullName evidence="3">Sel1 repeat family protein</fullName>
    </recommendedName>
</protein>
<evidence type="ECO:0000313" key="1">
    <source>
        <dbReference type="EMBL" id="MCS0589171.1"/>
    </source>
</evidence>
<proteinExistence type="predicted"/>
<dbReference type="EMBL" id="JANUGX010000007">
    <property type="protein sequence ID" value="MCS0589171.1"/>
    <property type="molecule type" value="Genomic_DNA"/>
</dbReference>